<dbReference type="Proteomes" id="UP001526143">
    <property type="component" value="Unassembled WGS sequence"/>
</dbReference>
<dbReference type="EMBL" id="JAOWRF010000370">
    <property type="protein sequence ID" value="MCV3216943.1"/>
    <property type="molecule type" value="Genomic_DNA"/>
</dbReference>
<name>A0ABT3B6C5_9CYAN</name>
<organism evidence="1 2">
    <name type="scientific">Plectonema radiosum NIES-515</name>
    <dbReference type="NCBI Taxonomy" id="2986073"/>
    <lineage>
        <taxon>Bacteria</taxon>
        <taxon>Bacillati</taxon>
        <taxon>Cyanobacteriota</taxon>
        <taxon>Cyanophyceae</taxon>
        <taxon>Oscillatoriophycideae</taxon>
        <taxon>Oscillatoriales</taxon>
        <taxon>Microcoleaceae</taxon>
        <taxon>Plectonema</taxon>
    </lineage>
</organism>
<proteinExistence type="predicted"/>
<accession>A0ABT3B6C5</accession>
<protein>
    <recommendedName>
        <fullName evidence="3">Transposase</fullName>
    </recommendedName>
</protein>
<evidence type="ECO:0008006" key="3">
    <source>
        <dbReference type="Google" id="ProtNLM"/>
    </source>
</evidence>
<keyword evidence="2" id="KW-1185">Reference proteome</keyword>
<evidence type="ECO:0000313" key="1">
    <source>
        <dbReference type="EMBL" id="MCV3216943.1"/>
    </source>
</evidence>
<evidence type="ECO:0000313" key="2">
    <source>
        <dbReference type="Proteomes" id="UP001526143"/>
    </source>
</evidence>
<gene>
    <name evidence="1" type="ORF">OGM63_26135</name>
</gene>
<dbReference type="RefSeq" id="WP_263748632.1">
    <property type="nucleotide sequence ID" value="NZ_JAOWRF010000370.1"/>
</dbReference>
<reference evidence="1 2" key="1">
    <citation type="submission" date="2022-10" db="EMBL/GenBank/DDBJ databases">
        <title>Identification of biosynthetic pathway for the production of the potent trypsin inhibitor radiosumin.</title>
        <authorList>
            <person name="Fewer D.P."/>
            <person name="Delbaje E."/>
            <person name="Ouyang X."/>
            <person name="Agostino P.D."/>
            <person name="Wahlsten M."/>
            <person name="Jokela J."/>
            <person name="Permi P."/>
            <person name="Haapaniemi E."/>
            <person name="Koistinen H."/>
        </authorList>
    </citation>
    <scope>NUCLEOTIDE SEQUENCE [LARGE SCALE GENOMIC DNA]</scope>
    <source>
        <strain evidence="1 2">NIES-515</strain>
    </source>
</reference>
<sequence>MATARGCNFGIFGLFMIPDKLKQTDENVIDLLRDRLSLQLTSELPLREAQLAYTAIVSFFSRRGAEAQRKTFKSRLV</sequence>
<comment type="caution">
    <text evidence="1">The sequence shown here is derived from an EMBL/GenBank/DDBJ whole genome shotgun (WGS) entry which is preliminary data.</text>
</comment>